<evidence type="ECO:0000313" key="1">
    <source>
        <dbReference type="EMBL" id="REG90960.1"/>
    </source>
</evidence>
<protein>
    <recommendedName>
        <fullName evidence="3">Addiction module component</fullName>
    </recommendedName>
</protein>
<evidence type="ECO:0000313" key="2">
    <source>
        <dbReference type="Proteomes" id="UP000256405"/>
    </source>
</evidence>
<reference evidence="1 2" key="1">
    <citation type="submission" date="2018-08" db="EMBL/GenBank/DDBJ databases">
        <title>Genomic Encyclopedia of Archaeal and Bacterial Type Strains, Phase II (KMG-II): from individual species to whole genera.</title>
        <authorList>
            <person name="Goeker M."/>
        </authorList>
    </citation>
    <scope>NUCLEOTIDE SEQUENCE [LARGE SCALE GENOMIC DNA]</scope>
    <source>
        <strain evidence="1 2">DSM 15986</strain>
    </source>
</reference>
<proteinExistence type="predicted"/>
<dbReference type="OrthoDB" id="1122566at2"/>
<dbReference type="Proteomes" id="UP000256405">
    <property type="component" value="Unassembled WGS sequence"/>
</dbReference>
<evidence type="ECO:0008006" key="3">
    <source>
        <dbReference type="Google" id="ProtNLM"/>
    </source>
</evidence>
<dbReference type="EMBL" id="QUNF01000005">
    <property type="protein sequence ID" value="REG90960.1"/>
    <property type="molecule type" value="Genomic_DNA"/>
</dbReference>
<comment type="caution">
    <text evidence="1">The sequence shown here is derived from an EMBL/GenBank/DDBJ whole genome shotgun (WGS) entry which is preliminary data.</text>
</comment>
<gene>
    <name evidence="1" type="ORF">C8N25_10568</name>
</gene>
<organism evidence="1 2">
    <name type="scientific">Algoriphagus antarcticus</name>
    <dbReference type="NCBI Taxonomy" id="238540"/>
    <lineage>
        <taxon>Bacteria</taxon>
        <taxon>Pseudomonadati</taxon>
        <taxon>Bacteroidota</taxon>
        <taxon>Cytophagia</taxon>
        <taxon>Cytophagales</taxon>
        <taxon>Cyclobacteriaceae</taxon>
        <taxon>Algoriphagus</taxon>
    </lineage>
</organism>
<keyword evidence="2" id="KW-1185">Reference proteome</keyword>
<sequence length="78" mass="9274">MTAIELKTYLVNRILEINDETFLKAIKTILDSKSQSEKLILTPEQRFEIAESKKQIEQGLFLNQEEMDHEFDKWQSEK</sequence>
<name>A0A3E0E007_9BACT</name>
<dbReference type="AlphaFoldDB" id="A0A3E0E007"/>
<accession>A0A3E0E007</accession>
<dbReference type="RefSeq" id="WP_086539639.1">
    <property type="nucleotide sequence ID" value="NZ_MSSW01000002.1"/>
</dbReference>